<dbReference type="InterPro" id="IPR050707">
    <property type="entry name" value="HTH_MetabolicPath_Reg"/>
</dbReference>
<evidence type="ECO:0000259" key="4">
    <source>
        <dbReference type="PROSITE" id="PS51077"/>
    </source>
</evidence>
<dbReference type="RefSeq" id="WP_285967268.1">
    <property type="nucleotide sequence ID" value="NZ_CP127294.1"/>
</dbReference>
<keyword evidence="2" id="KW-0238">DNA-binding</keyword>
<name>A0A9Y2I9X9_9PSEU</name>
<protein>
    <submittedName>
        <fullName evidence="6">IclR family transcriptional regulator</fullName>
    </submittedName>
</protein>
<keyword evidence="1" id="KW-0805">Transcription regulation</keyword>
<dbReference type="Proteomes" id="UP001236014">
    <property type="component" value="Chromosome"/>
</dbReference>
<dbReference type="InterPro" id="IPR036390">
    <property type="entry name" value="WH_DNA-bd_sf"/>
</dbReference>
<dbReference type="SMART" id="SM00346">
    <property type="entry name" value="HTH_ICLR"/>
    <property type="match status" value="1"/>
</dbReference>
<dbReference type="InterPro" id="IPR036388">
    <property type="entry name" value="WH-like_DNA-bd_sf"/>
</dbReference>
<dbReference type="KEGG" id="acab:QRX50_34350"/>
<dbReference type="GO" id="GO:0003700">
    <property type="term" value="F:DNA-binding transcription factor activity"/>
    <property type="evidence" value="ECO:0007669"/>
    <property type="project" value="TreeGrafter"/>
</dbReference>
<dbReference type="Gene3D" id="3.30.450.40">
    <property type="match status" value="1"/>
</dbReference>
<reference evidence="6 7" key="1">
    <citation type="submission" date="2023-06" db="EMBL/GenBank/DDBJ databases">
        <authorList>
            <person name="Oyuntsetseg B."/>
            <person name="Kim S.B."/>
        </authorList>
    </citation>
    <scope>NUCLEOTIDE SEQUENCE [LARGE SCALE GENOMIC DNA]</scope>
    <source>
        <strain evidence="6 7">2-15</strain>
    </source>
</reference>
<dbReference type="SUPFAM" id="SSF55781">
    <property type="entry name" value="GAF domain-like"/>
    <property type="match status" value="1"/>
</dbReference>
<evidence type="ECO:0000256" key="2">
    <source>
        <dbReference type="ARBA" id="ARBA00023125"/>
    </source>
</evidence>
<organism evidence="6 7">
    <name type="scientific">Amycolatopsis carbonis</name>
    <dbReference type="NCBI Taxonomy" id="715471"/>
    <lineage>
        <taxon>Bacteria</taxon>
        <taxon>Bacillati</taxon>
        <taxon>Actinomycetota</taxon>
        <taxon>Actinomycetes</taxon>
        <taxon>Pseudonocardiales</taxon>
        <taxon>Pseudonocardiaceae</taxon>
        <taxon>Amycolatopsis</taxon>
    </lineage>
</organism>
<dbReference type="GO" id="GO:0045892">
    <property type="term" value="P:negative regulation of DNA-templated transcription"/>
    <property type="evidence" value="ECO:0007669"/>
    <property type="project" value="TreeGrafter"/>
</dbReference>
<dbReference type="GO" id="GO:0003677">
    <property type="term" value="F:DNA binding"/>
    <property type="evidence" value="ECO:0007669"/>
    <property type="project" value="UniProtKB-KW"/>
</dbReference>
<dbReference type="InterPro" id="IPR014757">
    <property type="entry name" value="Tscrpt_reg_IclR_C"/>
</dbReference>
<proteinExistence type="predicted"/>
<dbReference type="PROSITE" id="PS51077">
    <property type="entry name" value="HTH_ICLR"/>
    <property type="match status" value="1"/>
</dbReference>
<feature type="domain" description="HTH iclR-type" evidence="4">
    <location>
        <begin position="14"/>
        <end position="74"/>
    </location>
</feature>
<dbReference type="InterPro" id="IPR005471">
    <property type="entry name" value="Tscrpt_reg_IclR_N"/>
</dbReference>
<dbReference type="Pfam" id="PF09339">
    <property type="entry name" value="HTH_IclR"/>
    <property type="match status" value="1"/>
</dbReference>
<keyword evidence="3" id="KW-0804">Transcription</keyword>
<evidence type="ECO:0000313" key="6">
    <source>
        <dbReference type="EMBL" id="WIX76520.1"/>
    </source>
</evidence>
<dbReference type="PANTHER" id="PTHR30136:SF35">
    <property type="entry name" value="HTH-TYPE TRANSCRIPTIONAL REGULATOR RV1719"/>
    <property type="match status" value="1"/>
</dbReference>
<keyword evidence="7" id="KW-1185">Reference proteome</keyword>
<dbReference type="Gene3D" id="1.10.10.10">
    <property type="entry name" value="Winged helix-like DNA-binding domain superfamily/Winged helix DNA-binding domain"/>
    <property type="match status" value="1"/>
</dbReference>
<evidence type="ECO:0000259" key="5">
    <source>
        <dbReference type="PROSITE" id="PS51078"/>
    </source>
</evidence>
<dbReference type="AlphaFoldDB" id="A0A9Y2I9X9"/>
<sequence>MAAGSEPLGTPPAKAVLRRARAILRSFDASSSVLGISELARRSGLPKATVHRLVQELVECELLERDGHRYRLGTWLYELGQRAPAHRSLRVVAAPFLDDLAHVTQETVLLVVPGRSGMLFTEKYVGSRGRGRVVTQLDGRVPPHSAASGKAILAFGPPERVDELCATTGPETQPPLDEPRLRAELAEIRRRGYAVSHIEPAPGYGAIAAPVWSDATVVAALSIVAPGDRLDIGRFSAALQLACTALTRRLRGAHAQAFR</sequence>
<dbReference type="SUPFAM" id="SSF46785">
    <property type="entry name" value="Winged helix' DNA-binding domain"/>
    <property type="match status" value="1"/>
</dbReference>
<dbReference type="EMBL" id="CP127294">
    <property type="protein sequence ID" value="WIX76520.1"/>
    <property type="molecule type" value="Genomic_DNA"/>
</dbReference>
<evidence type="ECO:0000256" key="3">
    <source>
        <dbReference type="ARBA" id="ARBA00023163"/>
    </source>
</evidence>
<dbReference type="PANTHER" id="PTHR30136">
    <property type="entry name" value="HELIX-TURN-HELIX TRANSCRIPTIONAL REGULATOR, ICLR FAMILY"/>
    <property type="match status" value="1"/>
</dbReference>
<dbReference type="InterPro" id="IPR029016">
    <property type="entry name" value="GAF-like_dom_sf"/>
</dbReference>
<accession>A0A9Y2I9X9</accession>
<feature type="domain" description="IclR-ED" evidence="5">
    <location>
        <begin position="75"/>
        <end position="259"/>
    </location>
</feature>
<dbReference type="Pfam" id="PF01614">
    <property type="entry name" value="IclR_C"/>
    <property type="match status" value="1"/>
</dbReference>
<gene>
    <name evidence="6" type="ORF">QRX50_34350</name>
</gene>
<evidence type="ECO:0000256" key="1">
    <source>
        <dbReference type="ARBA" id="ARBA00023015"/>
    </source>
</evidence>
<evidence type="ECO:0000313" key="7">
    <source>
        <dbReference type="Proteomes" id="UP001236014"/>
    </source>
</evidence>
<dbReference type="PROSITE" id="PS51078">
    <property type="entry name" value="ICLR_ED"/>
    <property type="match status" value="1"/>
</dbReference>